<comment type="caution">
    <text evidence="1">The sequence shown here is derived from an EMBL/GenBank/DDBJ whole genome shotgun (WGS) entry which is preliminary data.</text>
</comment>
<reference evidence="1" key="1">
    <citation type="journal article" date="2019" name="Sci. Rep.">
        <title>Draft genome of Tanacetum cinerariifolium, the natural source of mosquito coil.</title>
        <authorList>
            <person name="Yamashiro T."/>
            <person name="Shiraishi A."/>
            <person name="Satake H."/>
            <person name="Nakayama K."/>
        </authorList>
    </citation>
    <scope>NUCLEOTIDE SEQUENCE</scope>
</reference>
<dbReference type="AlphaFoldDB" id="A0A699WH60"/>
<keyword evidence="1" id="KW-0695">RNA-directed DNA polymerase</keyword>
<keyword evidence="1" id="KW-0548">Nucleotidyltransferase</keyword>
<evidence type="ECO:0000313" key="1">
    <source>
        <dbReference type="EMBL" id="GFD46707.1"/>
    </source>
</evidence>
<keyword evidence="1" id="KW-0808">Transferase</keyword>
<organism evidence="1">
    <name type="scientific">Tanacetum cinerariifolium</name>
    <name type="common">Dalmatian daisy</name>
    <name type="synonym">Chrysanthemum cinerariifolium</name>
    <dbReference type="NCBI Taxonomy" id="118510"/>
    <lineage>
        <taxon>Eukaryota</taxon>
        <taxon>Viridiplantae</taxon>
        <taxon>Streptophyta</taxon>
        <taxon>Embryophyta</taxon>
        <taxon>Tracheophyta</taxon>
        <taxon>Spermatophyta</taxon>
        <taxon>Magnoliopsida</taxon>
        <taxon>eudicotyledons</taxon>
        <taxon>Gunneridae</taxon>
        <taxon>Pentapetalae</taxon>
        <taxon>asterids</taxon>
        <taxon>campanulids</taxon>
        <taxon>Asterales</taxon>
        <taxon>Asteraceae</taxon>
        <taxon>Asteroideae</taxon>
        <taxon>Anthemideae</taxon>
        <taxon>Anthemidinae</taxon>
        <taxon>Tanacetum</taxon>
    </lineage>
</organism>
<name>A0A699WH60_TANCI</name>
<sequence length="47" mass="4797">DGATGGSVLGVLEEVIRVGQVMGYSIEGCKKDIESIIGNQGAEGGFR</sequence>
<dbReference type="EMBL" id="BKCJ011681309">
    <property type="protein sequence ID" value="GFD46707.1"/>
    <property type="molecule type" value="Genomic_DNA"/>
</dbReference>
<accession>A0A699WH60</accession>
<feature type="non-terminal residue" evidence="1">
    <location>
        <position position="1"/>
    </location>
</feature>
<proteinExistence type="predicted"/>
<dbReference type="GO" id="GO:0003964">
    <property type="term" value="F:RNA-directed DNA polymerase activity"/>
    <property type="evidence" value="ECO:0007669"/>
    <property type="project" value="UniProtKB-KW"/>
</dbReference>
<gene>
    <name evidence="1" type="ORF">Tci_918676</name>
</gene>
<protein>
    <submittedName>
        <fullName evidence="1">RNA-directed DNA polymerase, eukaryota</fullName>
    </submittedName>
</protein>